<dbReference type="AlphaFoldDB" id="A0A5C0SCA4"/>
<evidence type="ECO:0000313" key="3">
    <source>
        <dbReference type="Proteomes" id="UP000324646"/>
    </source>
</evidence>
<evidence type="ECO:0000313" key="2">
    <source>
        <dbReference type="EMBL" id="QEK11801.1"/>
    </source>
</evidence>
<keyword evidence="3" id="KW-1185">Reference proteome</keyword>
<dbReference type="EMBL" id="CP042243">
    <property type="protein sequence ID" value="QEK11801.1"/>
    <property type="molecule type" value="Genomic_DNA"/>
</dbReference>
<reference evidence="2 3" key="1">
    <citation type="submission" date="2019-07" db="EMBL/GenBank/DDBJ databases">
        <title>Complete genome of Crassaminicella thermophila SY095.</title>
        <authorList>
            <person name="Li X."/>
        </authorList>
    </citation>
    <scope>NUCLEOTIDE SEQUENCE [LARGE SCALE GENOMIC DNA]</scope>
    <source>
        <strain evidence="2 3">SY095</strain>
    </source>
</reference>
<dbReference type="InterPro" id="IPR050696">
    <property type="entry name" value="FtsA/MreB"/>
</dbReference>
<protein>
    <submittedName>
        <fullName evidence="2">Cell division protein FtsA</fullName>
    </submittedName>
</protein>
<accession>A0A5C0SCA4</accession>
<dbReference type="InterPro" id="IPR003494">
    <property type="entry name" value="SHS2_FtsA"/>
</dbReference>
<dbReference type="PANTHER" id="PTHR32432">
    <property type="entry name" value="CELL DIVISION PROTEIN FTSA-RELATED"/>
    <property type="match status" value="1"/>
</dbReference>
<keyword evidence="2" id="KW-0131">Cell cycle</keyword>
<organism evidence="2 3">
    <name type="scientific">Crassaminicella thermophila</name>
    <dbReference type="NCBI Taxonomy" id="2599308"/>
    <lineage>
        <taxon>Bacteria</taxon>
        <taxon>Bacillati</taxon>
        <taxon>Bacillota</taxon>
        <taxon>Clostridia</taxon>
        <taxon>Eubacteriales</taxon>
        <taxon>Clostridiaceae</taxon>
        <taxon>Crassaminicella</taxon>
    </lineage>
</organism>
<feature type="domain" description="SHS2" evidence="1">
    <location>
        <begin position="15"/>
        <end position="212"/>
    </location>
</feature>
<dbReference type="KEGG" id="crs:FQB35_05135"/>
<dbReference type="Proteomes" id="UP000324646">
    <property type="component" value="Chromosome"/>
</dbReference>
<dbReference type="OrthoDB" id="9768127at2"/>
<dbReference type="Pfam" id="PF14450">
    <property type="entry name" value="FtsA"/>
    <property type="match status" value="1"/>
</dbReference>
<proteinExistence type="predicted"/>
<dbReference type="SMART" id="SM00842">
    <property type="entry name" value="FtsA"/>
    <property type="match status" value="1"/>
</dbReference>
<gene>
    <name evidence="2" type="ORF">FQB35_05135</name>
</gene>
<dbReference type="Gene3D" id="3.30.420.40">
    <property type="match status" value="2"/>
</dbReference>
<keyword evidence="2" id="KW-0132">Cell division</keyword>
<evidence type="ECO:0000259" key="1">
    <source>
        <dbReference type="SMART" id="SM00842"/>
    </source>
</evidence>
<sequence length="673" mass="75417">MAESTIVRVSPHEIIFSLDIGTKSVVGIIGKKEEDKFYIIDFEIMEYSSRAMYDGQIHDIDKVANVARKVKENLENRLGFKLTQVAIAAAGRALKTCRVQVSREIDSTKEIDQTMINSLEMEGIQKAQEMLDEEMNSTDTKYYCVGYTVVNYYLNNSIITSLKGHKGDRIDADILATFLPHIVVDSLYTVMNKIGLEVMHLTLEPIAAIHVSIPPKLRLLNLALIDIGAGTSDIAITQDGTIVSYAMASVAGDEITEAIAKEFLLDFDTAEKLKIELNKKDSHTFEDIVGISYTMTTEEIIEKIADVIENLASEIAKKVIQYNGKSPSAVFCIGGGSQIPTLTNYLATKLGLRQERVVVRGTEIIENVEFECNELKGPEFITPIGIGIISVKDGEDNFIRICVNENTIQLFHAKKLFVSDALIKAGFNAKKLIARRGKNLNITVNGEKKIIKGGIGEPAKIYLNGKLSSLDAQINNKDEIIVETAVDGLDACLSLNEFIKDINSVNFNGLDISLINKLLVNGKEVSMEYQIKDGDSITFVKINTVEELLNRFNMHYQDYCVYVNGSEVGKDFVLSHKDEIVTSKRKQTLAIEKKDKEISKSNQKNHTIEVFVNEERIQIQKKERQLIFVDIFDYFDFDRTKVKGILVLKLNGERANYTDKIKDGDKIEIYWGK</sequence>
<dbReference type="CDD" id="cd24004">
    <property type="entry name" value="ASKHA_NBD_PilM-like"/>
    <property type="match status" value="1"/>
</dbReference>
<dbReference type="RefSeq" id="WP_148808956.1">
    <property type="nucleotide sequence ID" value="NZ_CP042243.1"/>
</dbReference>
<dbReference type="SUPFAM" id="SSF53067">
    <property type="entry name" value="Actin-like ATPase domain"/>
    <property type="match status" value="2"/>
</dbReference>
<dbReference type="PANTHER" id="PTHR32432:SF3">
    <property type="entry name" value="ETHANOLAMINE UTILIZATION PROTEIN EUTJ"/>
    <property type="match status" value="1"/>
</dbReference>
<dbReference type="InterPro" id="IPR043129">
    <property type="entry name" value="ATPase_NBD"/>
</dbReference>
<name>A0A5C0SCA4_CRATE</name>
<dbReference type="GO" id="GO:0051301">
    <property type="term" value="P:cell division"/>
    <property type="evidence" value="ECO:0007669"/>
    <property type="project" value="UniProtKB-KW"/>
</dbReference>